<feature type="compositionally biased region" description="Polar residues" evidence="1">
    <location>
        <begin position="10"/>
        <end position="20"/>
    </location>
</feature>
<organism evidence="2 3">
    <name type="scientific">Liparis tanakae</name>
    <name type="common">Tanaka's snailfish</name>
    <dbReference type="NCBI Taxonomy" id="230148"/>
    <lineage>
        <taxon>Eukaryota</taxon>
        <taxon>Metazoa</taxon>
        <taxon>Chordata</taxon>
        <taxon>Craniata</taxon>
        <taxon>Vertebrata</taxon>
        <taxon>Euteleostomi</taxon>
        <taxon>Actinopterygii</taxon>
        <taxon>Neopterygii</taxon>
        <taxon>Teleostei</taxon>
        <taxon>Neoteleostei</taxon>
        <taxon>Acanthomorphata</taxon>
        <taxon>Eupercaria</taxon>
        <taxon>Perciformes</taxon>
        <taxon>Cottioidei</taxon>
        <taxon>Cottales</taxon>
        <taxon>Liparidae</taxon>
        <taxon>Liparis</taxon>
    </lineage>
</organism>
<proteinExistence type="predicted"/>
<dbReference type="OrthoDB" id="8951181at2759"/>
<feature type="region of interest" description="Disordered" evidence="1">
    <location>
        <begin position="88"/>
        <end position="108"/>
    </location>
</feature>
<evidence type="ECO:0000313" key="3">
    <source>
        <dbReference type="Proteomes" id="UP000314294"/>
    </source>
</evidence>
<name>A0A4Z2E788_9TELE</name>
<sequence length="150" mass="15918">MTSDLPLPSHQATSHSSAMLTSEGAHAMEQDDHGAKMAATAAGGSDGAESTMTAALAADADVEMEEADMTRWTEAEFEEKCTYVVKDTAREAGPDGGDAMTTTSATRAEASLPRNLTFRHPADSEEELQYRCLLTGGAVQHFSDAFPFLD</sequence>
<dbReference type="Proteomes" id="UP000314294">
    <property type="component" value="Unassembled WGS sequence"/>
</dbReference>
<evidence type="ECO:0000313" key="2">
    <source>
        <dbReference type="EMBL" id="TNN24513.1"/>
    </source>
</evidence>
<feature type="region of interest" description="Disordered" evidence="1">
    <location>
        <begin position="1"/>
        <end position="51"/>
    </location>
</feature>
<gene>
    <name evidence="2" type="primary">PRDM1_1</name>
    <name evidence="2" type="ORF">EYF80_065362</name>
</gene>
<dbReference type="EMBL" id="SRLO01015153">
    <property type="protein sequence ID" value="TNN24513.1"/>
    <property type="molecule type" value="Genomic_DNA"/>
</dbReference>
<evidence type="ECO:0000256" key="1">
    <source>
        <dbReference type="SAM" id="MobiDB-lite"/>
    </source>
</evidence>
<accession>A0A4Z2E788</accession>
<protein>
    <submittedName>
        <fullName evidence="2">PR domain zinc finger protein 1</fullName>
    </submittedName>
</protein>
<dbReference type="InterPro" id="IPR046341">
    <property type="entry name" value="SET_dom_sf"/>
</dbReference>
<dbReference type="AlphaFoldDB" id="A0A4Z2E788"/>
<keyword evidence="3" id="KW-1185">Reference proteome</keyword>
<reference evidence="2 3" key="1">
    <citation type="submission" date="2019-03" db="EMBL/GenBank/DDBJ databases">
        <title>First draft genome of Liparis tanakae, snailfish: a comprehensive survey of snailfish specific genes.</title>
        <authorList>
            <person name="Kim W."/>
            <person name="Song I."/>
            <person name="Jeong J.-H."/>
            <person name="Kim D."/>
            <person name="Kim S."/>
            <person name="Ryu S."/>
            <person name="Song J.Y."/>
            <person name="Lee S.K."/>
        </authorList>
    </citation>
    <scope>NUCLEOTIDE SEQUENCE [LARGE SCALE GENOMIC DNA]</scope>
    <source>
        <tissue evidence="2">Muscle</tissue>
    </source>
</reference>
<dbReference type="Gene3D" id="2.170.270.10">
    <property type="entry name" value="SET domain"/>
    <property type="match status" value="1"/>
</dbReference>
<feature type="compositionally biased region" description="Basic and acidic residues" evidence="1">
    <location>
        <begin position="26"/>
        <end position="35"/>
    </location>
</feature>
<comment type="caution">
    <text evidence="2">The sequence shown here is derived from an EMBL/GenBank/DDBJ whole genome shotgun (WGS) entry which is preliminary data.</text>
</comment>